<evidence type="ECO:0000313" key="4">
    <source>
        <dbReference type="EMBL" id="RVU24233.1"/>
    </source>
</evidence>
<accession>A0A437PPN5</accession>
<dbReference type="PANTHER" id="PTHR31223">
    <property type="entry name" value="LOG FAMILY PROTEIN YJL055W"/>
    <property type="match status" value="1"/>
</dbReference>
<dbReference type="InterPro" id="IPR005269">
    <property type="entry name" value="LOG"/>
</dbReference>
<dbReference type="OrthoDB" id="9801098at2"/>
<protein>
    <recommendedName>
        <fullName evidence="3">Cytokinin riboside 5'-monophosphate phosphoribohydrolase</fullName>
        <ecNumber evidence="3">3.2.2.n1</ecNumber>
    </recommendedName>
</protein>
<dbReference type="Pfam" id="PF03641">
    <property type="entry name" value="Lysine_decarbox"/>
    <property type="match status" value="1"/>
</dbReference>
<reference evidence="4 5" key="1">
    <citation type="submission" date="2019-01" db="EMBL/GenBank/DDBJ databases">
        <authorList>
            <person name="Chen W.-M."/>
        </authorList>
    </citation>
    <scope>NUCLEOTIDE SEQUENCE [LARGE SCALE GENOMIC DNA]</scope>
    <source>
        <strain evidence="4 5">FSY-15</strain>
    </source>
</reference>
<keyword evidence="3" id="KW-0378">Hydrolase</keyword>
<comment type="catalytic activity">
    <reaction evidence="1">
        <text>AMP + H2O = D-ribose 5-phosphate + adenine</text>
        <dbReference type="Rhea" id="RHEA:20129"/>
        <dbReference type="ChEBI" id="CHEBI:15377"/>
        <dbReference type="ChEBI" id="CHEBI:16708"/>
        <dbReference type="ChEBI" id="CHEBI:78346"/>
        <dbReference type="ChEBI" id="CHEBI:456215"/>
        <dbReference type="EC" id="3.2.2.4"/>
    </reaction>
</comment>
<dbReference type="EC" id="3.2.2.n1" evidence="3"/>
<dbReference type="GO" id="GO:0005829">
    <property type="term" value="C:cytosol"/>
    <property type="evidence" value="ECO:0007669"/>
    <property type="project" value="TreeGrafter"/>
</dbReference>
<comment type="caution">
    <text evidence="4">The sequence shown here is derived from an EMBL/GenBank/DDBJ whole genome shotgun (WGS) entry which is preliminary data.</text>
</comment>
<dbReference type="SUPFAM" id="SSF102405">
    <property type="entry name" value="MCP/YpsA-like"/>
    <property type="match status" value="1"/>
</dbReference>
<organism evidence="4 5">
    <name type="scientific">Sandaracinomonas limnophila</name>
    <dbReference type="NCBI Taxonomy" id="1862386"/>
    <lineage>
        <taxon>Bacteria</taxon>
        <taxon>Pseudomonadati</taxon>
        <taxon>Bacteroidota</taxon>
        <taxon>Cytophagia</taxon>
        <taxon>Cytophagales</taxon>
        <taxon>Flectobacillaceae</taxon>
        <taxon>Sandaracinomonas</taxon>
    </lineage>
</organism>
<dbReference type="GO" id="GO:0008714">
    <property type="term" value="F:AMP nucleosidase activity"/>
    <property type="evidence" value="ECO:0007669"/>
    <property type="project" value="UniProtKB-EC"/>
</dbReference>
<comment type="similarity">
    <text evidence="2 3">Belongs to the LOG family.</text>
</comment>
<dbReference type="Proteomes" id="UP000282832">
    <property type="component" value="Unassembled WGS sequence"/>
</dbReference>
<keyword evidence="3" id="KW-0203">Cytokinin biosynthesis</keyword>
<dbReference type="InterPro" id="IPR031100">
    <property type="entry name" value="LOG_fam"/>
</dbReference>
<dbReference type="EMBL" id="SACY01000004">
    <property type="protein sequence ID" value="RVU24233.1"/>
    <property type="molecule type" value="Genomic_DNA"/>
</dbReference>
<evidence type="ECO:0000256" key="3">
    <source>
        <dbReference type="RuleBase" id="RU363015"/>
    </source>
</evidence>
<sequence length="193" mass="21952">MSKNILVYCGSSAGFDPIYEQEVKKLASALKKQEATIIFGAGSVGLMGILADEYIRLGGKCIGIIPSFMEPWEVKHKGIQECIVTESMHERKQKMAELADGVLTLPGGWGSMDELFEILTWKQLDLHQMPVGLLNINGYYDHLIAQMNHMIKEGFLKERNLSALHIENDPESMVDWVMQYEPEKMEKKWIYRG</sequence>
<evidence type="ECO:0000256" key="2">
    <source>
        <dbReference type="ARBA" id="ARBA00006763"/>
    </source>
</evidence>
<gene>
    <name evidence="4" type="ORF">EOJ36_09950</name>
</gene>
<evidence type="ECO:0000313" key="5">
    <source>
        <dbReference type="Proteomes" id="UP000282832"/>
    </source>
</evidence>
<name>A0A437PPN5_9BACT</name>
<dbReference type="GO" id="GO:0009691">
    <property type="term" value="P:cytokinin biosynthetic process"/>
    <property type="evidence" value="ECO:0007669"/>
    <property type="project" value="UniProtKB-UniRule"/>
</dbReference>
<keyword evidence="5" id="KW-1185">Reference proteome</keyword>
<dbReference type="PANTHER" id="PTHR31223:SF70">
    <property type="entry name" value="LOG FAMILY PROTEIN YJL055W"/>
    <property type="match status" value="1"/>
</dbReference>
<evidence type="ECO:0000256" key="1">
    <source>
        <dbReference type="ARBA" id="ARBA00000274"/>
    </source>
</evidence>
<dbReference type="Gene3D" id="3.40.50.450">
    <property type="match status" value="1"/>
</dbReference>
<dbReference type="AlphaFoldDB" id="A0A437PPN5"/>
<dbReference type="RefSeq" id="WP_127804909.1">
    <property type="nucleotide sequence ID" value="NZ_SACY01000004.1"/>
</dbReference>
<dbReference type="NCBIfam" id="TIGR00730">
    <property type="entry name" value="Rossman fold protein, TIGR00730 family"/>
    <property type="match status" value="1"/>
</dbReference>
<proteinExistence type="inferred from homology"/>